<organism evidence="3 4">
    <name type="scientific">Kineosporia succinea</name>
    <dbReference type="NCBI Taxonomy" id="84632"/>
    <lineage>
        <taxon>Bacteria</taxon>
        <taxon>Bacillati</taxon>
        <taxon>Actinomycetota</taxon>
        <taxon>Actinomycetes</taxon>
        <taxon>Kineosporiales</taxon>
        <taxon>Kineosporiaceae</taxon>
        <taxon>Kineosporia</taxon>
    </lineage>
</organism>
<keyword evidence="2" id="KW-0067">ATP-binding</keyword>
<dbReference type="Proteomes" id="UP001235712">
    <property type="component" value="Unassembled WGS sequence"/>
</dbReference>
<sequence>MTLTVLTALVGDGEAPLVSGLERSSAGVTVVRRCVDVLDLLSAAAAGLARAAVLSAELQRLDRDAVTRLKVAGLAVVGLAEPGDRVGAERLTRLGVDPVLAADAPVEEIARAVAVAVAELAGQKPLLGDLAFGDPGAAMPGPPGAGVPPEPAEITPPPGRMIAVWGPVGAPGRTTVAVTLASQLVLAGQQTLLIDADTHGAGVAQTLGLLDESAGVAAAARAANQGTLDLPKLAELAPPLETGLRVLTGLPQSRRWPELRSSALEVVWDKARRLAGWTVVDTGFGLEAEEELLFDTSAPRRNAATLSAVAAADVVLAVGSAEPLGLQRLIAGLPEVIDLAGATAVRVVVTRVRDAAVGPQSEQLITEALRRYAGILDPLLIPDDRPALDAAMLMGRALTEQAPSSPACRPFEALAASLVEQYGLGAAMPPQRRSRWGRRGA</sequence>
<dbReference type="EMBL" id="JAUSQZ010000001">
    <property type="protein sequence ID" value="MDP9825372.1"/>
    <property type="molecule type" value="Genomic_DNA"/>
</dbReference>
<evidence type="ECO:0000256" key="1">
    <source>
        <dbReference type="ARBA" id="ARBA00022741"/>
    </source>
</evidence>
<accession>A0ABT9NY68</accession>
<keyword evidence="4" id="KW-1185">Reference proteome</keyword>
<dbReference type="Gene3D" id="3.40.50.300">
    <property type="entry name" value="P-loop containing nucleotide triphosphate hydrolases"/>
    <property type="match status" value="1"/>
</dbReference>
<reference evidence="3 4" key="1">
    <citation type="submission" date="2023-07" db="EMBL/GenBank/DDBJ databases">
        <title>Sequencing the genomes of 1000 actinobacteria strains.</title>
        <authorList>
            <person name="Klenk H.-P."/>
        </authorList>
    </citation>
    <scope>NUCLEOTIDE SEQUENCE [LARGE SCALE GENOMIC DNA]</scope>
    <source>
        <strain evidence="3 4">DSM 44388</strain>
    </source>
</reference>
<proteinExistence type="predicted"/>
<dbReference type="InterPro" id="IPR027417">
    <property type="entry name" value="P-loop_NTPase"/>
</dbReference>
<evidence type="ECO:0000313" key="4">
    <source>
        <dbReference type="Proteomes" id="UP001235712"/>
    </source>
</evidence>
<dbReference type="PANTHER" id="PTHR43384:SF6">
    <property type="entry name" value="SEPTUM SITE-DETERMINING PROTEIN MIND HOMOLOG, CHLOROPLASTIC"/>
    <property type="match status" value="1"/>
</dbReference>
<dbReference type="RefSeq" id="WP_307239082.1">
    <property type="nucleotide sequence ID" value="NZ_JAUSQZ010000001.1"/>
</dbReference>
<dbReference type="InterPro" id="IPR050625">
    <property type="entry name" value="ParA/MinD_ATPase"/>
</dbReference>
<dbReference type="PANTHER" id="PTHR43384">
    <property type="entry name" value="SEPTUM SITE-DETERMINING PROTEIN MIND HOMOLOG, CHLOROPLASTIC-RELATED"/>
    <property type="match status" value="1"/>
</dbReference>
<evidence type="ECO:0000313" key="3">
    <source>
        <dbReference type="EMBL" id="MDP9825372.1"/>
    </source>
</evidence>
<gene>
    <name evidence="3" type="ORF">J2S57_001121</name>
</gene>
<comment type="caution">
    <text evidence="3">The sequence shown here is derived from an EMBL/GenBank/DDBJ whole genome shotgun (WGS) entry which is preliminary data.</text>
</comment>
<evidence type="ECO:0000256" key="2">
    <source>
        <dbReference type="ARBA" id="ARBA00022840"/>
    </source>
</evidence>
<protein>
    <submittedName>
        <fullName evidence="3">MinD-like ATPase involved in chromosome partitioning or flagellar assembly</fullName>
    </submittedName>
</protein>
<name>A0ABT9NY68_9ACTN</name>
<dbReference type="SUPFAM" id="SSF52540">
    <property type="entry name" value="P-loop containing nucleoside triphosphate hydrolases"/>
    <property type="match status" value="1"/>
</dbReference>
<keyword evidence="1" id="KW-0547">Nucleotide-binding</keyword>